<name>A0ABQ6CS98_9HYPH</name>
<accession>A0ABQ6CS98</accession>
<protein>
    <recommendedName>
        <fullName evidence="2">Acyl-CoA dehydrogenase/oxidase N-terminal domain-containing protein</fullName>
    </recommendedName>
</protein>
<evidence type="ECO:0000313" key="3">
    <source>
        <dbReference type="EMBL" id="GLS23004.1"/>
    </source>
</evidence>
<reference evidence="4" key="1">
    <citation type="journal article" date="2019" name="Int. J. Syst. Evol. Microbiol.">
        <title>The Global Catalogue of Microorganisms (GCM) 10K type strain sequencing project: providing services to taxonomists for standard genome sequencing and annotation.</title>
        <authorList>
            <consortium name="The Broad Institute Genomics Platform"/>
            <consortium name="The Broad Institute Genome Sequencing Center for Infectious Disease"/>
            <person name="Wu L."/>
            <person name="Ma J."/>
        </authorList>
    </citation>
    <scope>NUCLEOTIDE SEQUENCE [LARGE SCALE GENOMIC DNA]</scope>
    <source>
        <strain evidence="4">NBRC 101365</strain>
    </source>
</reference>
<dbReference type="PANTHER" id="PTHR43884">
    <property type="entry name" value="ACYL-COA DEHYDROGENASE"/>
    <property type="match status" value="1"/>
</dbReference>
<gene>
    <name evidence="3" type="ORF">GCM10007874_60240</name>
</gene>
<organism evidence="3 4">
    <name type="scientific">Labrys miyagiensis</name>
    <dbReference type="NCBI Taxonomy" id="346912"/>
    <lineage>
        <taxon>Bacteria</taxon>
        <taxon>Pseudomonadati</taxon>
        <taxon>Pseudomonadota</taxon>
        <taxon>Alphaproteobacteria</taxon>
        <taxon>Hyphomicrobiales</taxon>
        <taxon>Xanthobacteraceae</taxon>
        <taxon>Labrys</taxon>
    </lineage>
</organism>
<feature type="domain" description="Acyl-CoA dehydrogenase/oxidase N-terminal" evidence="2">
    <location>
        <begin position="37"/>
        <end position="126"/>
    </location>
</feature>
<dbReference type="PIRSF" id="PIRSF016578">
    <property type="entry name" value="HsaA"/>
    <property type="match status" value="1"/>
</dbReference>
<proteinExistence type="predicted"/>
<dbReference type="InterPro" id="IPR036250">
    <property type="entry name" value="AcylCo_DH-like_C"/>
</dbReference>
<dbReference type="InterPro" id="IPR046373">
    <property type="entry name" value="Acyl-CoA_Oxase/DH_mid-dom_sf"/>
</dbReference>
<dbReference type="Gene3D" id="1.20.140.10">
    <property type="entry name" value="Butyryl-CoA Dehydrogenase, subunit A, domain 3"/>
    <property type="match status" value="1"/>
</dbReference>
<evidence type="ECO:0000313" key="4">
    <source>
        <dbReference type="Proteomes" id="UP001156882"/>
    </source>
</evidence>
<dbReference type="Pfam" id="PF02771">
    <property type="entry name" value="Acyl-CoA_dh_N"/>
    <property type="match status" value="1"/>
</dbReference>
<evidence type="ECO:0000256" key="1">
    <source>
        <dbReference type="SAM" id="MobiDB-lite"/>
    </source>
</evidence>
<evidence type="ECO:0000259" key="2">
    <source>
        <dbReference type="Pfam" id="PF02771"/>
    </source>
</evidence>
<dbReference type="InterPro" id="IPR037069">
    <property type="entry name" value="AcylCoA_DH/ox_N_sf"/>
</dbReference>
<feature type="region of interest" description="Disordered" evidence="1">
    <location>
        <begin position="1"/>
        <end position="23"/>
    </location>
</feature>
<dbReference type="Gene3D" id="2.40.110.10">
    <property type="entry name" value="Butyryl-CoA Dehydrogenase, subunit A, domain 2"/>
    <property type="match status" value="1"/>
</dbReference>
<sequence>MRTSFAEALQRQEGAPDLSRATGASWPSRLTSFADLCEDKAAEADEHSRVHSDIAAALSTLGILTAPLPWQAGGAGLAEASNWSKLLDALRTIGAADLSIGRLFEGHANAIDLVRRYGTDSQFQTLAHAIGNGAMTGVWGADGKNPLQLSKVSDGWLLQGGKILASGIGLVIKPLVTAGSEEGQRLIMLTLEPRERADLSSWTPLGMQSSATGSVDLTGMVVSEACLIGKPGDFTRQPYFSGGAWRFCAVHLGGMQRLVDLYREQLLLRRRGDDPYQLQRVVACVAAAGTAAFWIRAAARQLALRSTEAEKSVALSNVARGITERAALDIMETVQRGSGLPSFIRPSPLERIVRDLGTYLRQPMPDLAMADAARFALANAAPIKDMWNFDEDQLLS</sequence>
<dbReference type="EMBL" id="BSPC01000068">
    <property type="protein sequence ID" value="GLS23004.1"/>
    <property type="molecule type" value="Genomic_DNA"/>
</dbReference>
<dbReference type="Proteomes" id="UP001156882">
    <property type="component" value="Unassembled WGS sequence"/>
</dbReference>
<dbReference type="InterPro" id="IPR009100">
    <property type="entry name" value="AcylCoA_DH/oxidase_NM_dom_sf"/>
</dbReference>
<dbReference type="PANTHER" id="PTHR43884:SF12">
    <property type="entry name" value="ISOVALERYL-COA DEHYDROGENASE, MITOCHONDRIAL-RELATED"/>
    <property type="match status" value="1"/>
</dbReference>
<dbReference type="SUPFAM" id="SSF56645">
    <property type="entry name" value="Acyl-CoA dehydrogenase NM domain-like"/>
    <property type="match status" value="1"/>
</dbReference>
<dbReference type="InterPro" id="IPR013786">
    <property type="entry name" value="AcylCoA_DH/ox_N"/>
</dbReference>
<comment type="caution">
    <text evidence="3">The sequence shown here is derived from an EMBL/GenBank/DDBJ whole genome shotgun (WGS) entry which is preliminary data.</text>
</comment>
<dbReference type="Gene3D" id="1.10.540.10">
    <property type="entry name" value="Acyl-CoA dehydrogenase/oxidase, N-terminal domain"/>
    <property type="match status" value="1"/>
</dbReference>
<keyword evidence="4" id="KW-1185">Reference proteome</keyword>
<dbReference type="SUPFAM" id="SSF47203">
    <property type="entry name" value="Acyl-CoA dehydrogenase C-terminal domain-like"/>
    <property type="match status" value="1"/>
</dbReference>
<dbReference type="RefSeq" id="WP_284315940.1">
    <property type="nucleotide sequence ID" value="NZ_BSPC01000068.1"/>
</dbReference>